<feature type="transmembrane region" description="Helical" evidence="20">
    <location>
        <begin position="30"/>
        <end position="52"/>
    </location>
</feature>
<dbReference type="GO" id="GO:0008121">
    <property type="term" value="F:quinol-cytochrome-c reductase activity"/>
    <property type="evidence" value="ECO:0007669"/>
    <property type="project" value="InterPro"/>
</dbReference>
<feature type="transmembrane region" description="Helical" evidence="20">
    <location>
        <begin position="140"/>
        <end position="158"/>
    </location>
</feature>
<gene>
    <name evidence="23" type="primary">CYTB</name>
</gene>
<evidence type="ECO:0000256" key="2">
    <source>
        <dbReference type="ARBA" id="ARBA00004448"/>
    </source>
</evidence>
<evidence type="ECO:0000256" key="20">
    <source>
        <dbReference type="RuleBase" id="RU362117"/>
    </source>
</evidence>
<evidence type="ECO:0000256" key="4">
    <source>
        <dbReference type="ARBA" id="ARBA00013531"/>
    </source>
</evidence>
<evidence type="ECO:0000256" key="12">
    <source>
        <dbReference type="ARBA" id="ARBA00022989"/>
    </source>
</evidence>
<dbReference type="InterPro" id="IPR027387">
    <property type="entry name" value="Cytb/b6-like_sf"/>
</dbReference>
<feature type="domain" description="Cytochrome b/b6 C-terminal region profile" evidence="22">
    <location>
        <begin position="210"/>
        <end position="379"/>
    </location>
</feature>
<evidence type="ECO:0000256" key="6">
    <source>
        <dbReference type="ARBA" id="ARBA00022617"/>
    </source>
</evidence>
<organism evidence="23">
    <name type="scientific">Ochotona gloveri</name>
    <dbReference type="NCBI Taxonomy" id="174885"/>
    <lineage>
        <taxon>Eukaryota</taxon>
        <taxon>Metazoa</taxon>
        <taxon>Chordata</taxon>
        <taxon>Craniata</taxon>
        <taxon>Vertebrata</taxon>
        <taxon>Euteleostomi</taxon>
        <taxon>Mammalia</taxon>
        <taxon>Eutheria</taxon>
        <taxon>Euarchontoglires</taxon>
        <taxon>Glires</taxon>
        <taxon>Lagomorpha</taxon>
        <taxon>Ochotonidae</taxon>
        <taxon>Ochotona</taxon>
    </lineage>
</organism>
<feature type="transmembrane region" description="Helical" evidence="20">
    <location>
        <begin position="288"/>
        <end position="307"/>
    </location>
</feature>
<dbReference type="GO" id="GO:0046872">
    <property type="term" value="F:metal ion binding"/>
    <property type="evidence" value="ECO:0007669"/>
    <property type="project" value="UniProtKB-UniRule"/>
</dbReference>
<comment type="similarity">
    <text evidence="17 20">Belongs to the cytochrome b family.</text>
</comment>
<comment type="cofactor">
    <cofactor evidence="20">
        <name>heme b</name>
        <dbReference type="ChEBI" id="CHEBI:60344"/>
    </cofactor>
    <text evidence="20">Binds 2 heme groups non-covalently.</text>
</comment>
<dbReference type="PANTHER" id="PTHR19271:SF16">
    <property type="entry name" value="CYTOCHROME B"/>
    <property type="match status" value="1"/>
</dbReference>
<reference evidence="23" key="1">
    <citation type="journal article" date="2020" name="Mol. Biol. Evol.">
        <title>Out of Tibet: Genomic Perspectives on the Evolutionary History of Extant Pikas.</title>
        <authorList>
            <person name="Wang X."/>
            <person name="Liang D."/>
            <person name="Jin W."/>
            <person name="Tang M."/>
            <person name="Liu S."/>
            <person name="Zhang P."/>
        </authorList>
    </citation>
    <scope>NUCLEOTIDE SEQUENCE</scope>
</reference>
<comment type="function">
    <text evidence="1 20">Component of the ubiquinol-cytochrome c reductase complex (complex III or cytochrome b-c1 complex) that is part of the mitochondrial respiratory chain. The b-c1 complex mediates electron transfer from ubiquinol to cytochrome c. Contributes to the generation of a proton gradient across the mitochondrial membrane that is then used for ATP synthesis.</text>
</comment>
<dbReference type="GO" id="GO:0045275">
    <property type="term" value="C:respiratory chain complex III"/>
    <property type="evidence" value="ECO:0007669"/>
    <property type="project" value="InterPro"/>
</dbReference>
<feature type="binding site" description="axial binding residue" evidence="19">
    <location>
        <position position="83"/>
    </location>
    <ligand>
        <name>heme b</name>
        <dbReference type="ChEBI" id="CHEBI:60344"/>
        <label>b562</label>
    </ligand>
    <ligandPart>
        <name>Fe</name>
        <dbReference type="ChEBI" id="CHEBI:18248"/>
    </ligandPart>
</feature>
<evidence type="ECO:0000256" key="11">
    <source>
        <dbReference type="ARBA" id="ARBA00022982"/>
    </source>
</evidence>
<dbReference type="EMBL" id="MN547440">
    <property type="protein sequence ID" value="QIJ99104.1"/>
    <property type="molecule type" value="Genomic_DNA"/>
</dbReference>
<keyword evidence="8 20" id="KW-0812">Transmembrane</keyword>
<keyword evidence="13 19" id="KW-0408">Iron</keyword>
<evidence type="ECO:0000256" key="15">
    <source>
        <dbReference type="ARBA" id="ARBA00023128"/>
    </source>
</evidence>
<dbReference type="InterPro" id="IPR005797">
    <property type="entry name" value="Cyt_b/b6_N"/>
</dbReference>
<feature type="binding site" evidence="18">
    <location>
        <position position="201"/>
    </location>
    <ligand>
        <name>a ubiquinone</name>
        <dbReference type="ChEBI" id="CHEBI:16389"/>
    </ligand>
</feature>
<comment type="subcellular location">
    <subcellularLocation>
        <location evidence="2">Mitochondrion inner membrane</location>
        <topology evidence="2">Multi-pass membrane protein</topology>
    </subcellularLocation>
</comment>
<feature type="domain" description="Cytochrome b/b6 N-terminal region profile" evidence="21">
    <location>
        <begin position="1"/>
        <end position="209"/>
    </location>
</feature>
<evidence type="ECO:0000259" key="21">
    <source>
        <dbReference type="PROSITE" id="PS51002"/>
    </source>
</evidence>
<dbReference type="InterPro" id="IPR005798">
    <property type="entry name" value="Cyt_b/b6_C"/>
</dbReference>
<evidence type="ECO:0000313" key="23">
    <source>
        <dbReference type="EMBL" id="QIJ99104.1"/>
    </source>
</evidence>
<dbReference type="Pfam" id="PF00032">
    <property type="entry name" value="Cytochrom_B_C"/>
    <property type="match status" value="1"/>
</dbReference>
<dbReference type="InterPro" id="IPR016174">
    <property type="entry name" value="Di-haem_cyt_TM"/>
</dbReference>
<evidence type="ECO:0000256" key="19">
    <source>
        <dbReference type="PIRSR" id="PIRSR038885-2"/>
    </source>
</evidence>
<feature type="transmembrane region" description="Helical" evidence="20">
    <location>
        <begin position="346"/>
        <end position="372"/>
    </location>
</feature>
<dbReference type="GO" id="GO:0006122">
    <property type="term" value="P:mitochondrial electron transport, ubiquinol to cytochrome c"/>
    <property type="evidence" value="ECO:0007669"/>
    <property type="project" value="TreeGrafter"/>
</dbReference>
<dbReference type="SUPFAM" id="SSF81342">
    <property type="entry name" value="Transmembrane di-heme cytochromes"/>
    <property type="match status" value="1"/>
</dbReference>
<evidence type="ECO:0000256" key="3">
    <source>
        <dbReference type="ARBA" id="ARBA00011088"/>
    </source>
</evidence>
<dbReference type="PANTHER" id="PTHR19271">
    <property type="entry name" value="CYTOCHROME B"/>
    <property type="match status" value="1"/>
</dbReference>
<dbReference type="GO" id="GO:0016491">
    <property type="term" value="F:oxidoreductase activity"/>
    <property type="evidence" value="ECO:0007669"/>
    <property type="project" value="UniProtKB-UniRule"/>
</dbReference>
<keyword evidence="5 20" id="KW-0813">Transport</keyword>
<evidence type="ECO:0000256" key="1">
    <source>
        <dbReference type="ARBA" id="ARBA00002566"/>
    </source>
</evidence>
<dbReference type="FunFam" id="1.20.810.10:FF:000002">
    <property type="entry name" value="Cytochrome b"/>
    <property type="match status" value="1"/>
</dbReference>
<dbReference type="InterPro" id="IPR036150">
    <property type="entry name" value="Cyt_b/b6_C_sf"/>
</dbReference>
<dbReference type="PROSITE" id="PS51003">
    <property type="entry name" value="CYTB_CTER"/>
    <property type="match status" value="1"/>
</dbReference>
<keyword evidence="6 19" id="KW-0349">Heme</keyword>
<evidence type="ECO:0000256" key="14">
    <source>
        <dbReference type="ARBA" id="ARBA00023075"/>
    </source>
</evidence>
<evidence type="ECO:0000256" key="16">
    <source>
        <dbReference type="ARBA" id="ARBA00023136"/>
    </source>
</evidence>
<keyword evidence="16 20" id="KW-0472">Membrane</keyword>
<dbReference type="CDD" id="cd00284">
    <property type="entry name" value="Cytochrome_b_N"/>
    <property type="match status" value="1"/>
</dbReference>
<dbReference type="InterPro" id="IPR048259">
    <property type="entry name" value="Cytochrome_b_N_euk/bac"/>
</dbReference>
<comment type="cofactor">
    <cofactor evidence="19">
        <name>heme</name>
        <dbReference type="ChEBI" id="CHEBI:30413"/>
    </cofactor>
    <text evidence="19">Binds 2 heme groups non-covalently.</text>
</comment>
<accession>A0A6G7SBQ4</accession>
<evidence type="ECO:0000256" key="8">
    <source>
        <dbReference type="ARBA" id="ARBA00022692"/>
    </source>
</evidence>
<keyword evidence="15 20" id="KW-0496">Mitochondrion</keyword>
<keyword evidence="9 19" id="KW-0479">Metal-binding</keyword>
<evidence type="ECO:0000256" key="18">
    <source>
        <dbReference type="PIRSR" id="PIRSR038885-1"/>
    </source>
</evidence>
<dbReference type="Gene3D" id="1.20.810.10">
    <property type="entry name" value="Cytochrome Bc1 Complex, Chain C"/>
    <property type="match status" value="1"/>
</dbReference>
<dbReference type="InterPro" id="IPR030689">
    <property type="entry name" value="Cytochrome_b"/>
</dbReference>
<evidence type="ECO:0000256" key="5">
    <source>
        <dbReference type="ARBA" id="ARBA00022448"/>
    </source>
</evidence>
<comment type="subunit">
    <text evidence="3">The cytochrome bc1 complex contains 11 subunits: 3 respiratory subunits (MT-CYB, CYC1 and UQCRFS1), 2 core proteins (UQCRC1 and UQCRC2) and 6 low-molecular weight proteins (UQCRH/QCR6, UQCRB/QCR7, UQCRQ/QCR8, UQCR10/QCR9, UQCR11/QCR10 and a cleavage product of UQCRFS1). This cytochrome bc1 complex then forms a dimer.</text>
</comment>
<name>A0A6G7SBQ4_9LAGO</name>
<feature type="transmembrane region" description="Helical" evidence="20">
    <location>
        <begin position="319"/>
        <end position="340"/>
    </location>
</feature>
<feature type="transmembrane region" description="Helical" evidence="20">
    <location>
        <begin position="113"/>
        <end position="133"/>
    </location>
</feature>
<dbReference type="AlphaFoldDB" id="A0A6G7SBQ4"/>
<geneLocation type="mitochondrion" evidence="23"/>
<dbReference type="PIRSF" id="PIRSF038885">
    <property type="entry name" value="COB"/>
    <property type="match status" value="1"/>
</dbReference>
<evidence type="ECO:0000256" key="17">
    <source>
        <dbReference type="ARBA" id="ARBA00061233"/>
    </source>
</evidence>
<keyword evidence="14" id="KW-0830">Ubiquinone</keyword>
<dbReference type="CDD" id="cd00290">
    <property type="entry name" value="cytochrome_b_C"/>
    <property type="match status" value="1"/>
</dbReference>
<dbReference type="GO" id="GO:0005743">
    <property type="term" value="C:mitochondrial inner membrane"/>
    <property type="evidence" value="ECO:0007669"/>
    <property type="project" value="UniProtKB-SubCell"/>
</dbReference>
<proteinExistence type="inferred from homology"/>
<feature type="transmembrane region" description="Helical" evidence="20">
    <location>
        <begin position="229"/>
        <end position="246"/>
    </location>
</feature>
<dbReference type="Pfam" id="PF00033">
    <property type="entry name" value="Cytochrome_B"/>
    <property type="match status" value="1"/>
</dbReference>
<evidence type="ECO:0000259" key="22">
    <source>
        <dbReference type="PROSITE" id="PS51003"/>
    </source>
</evidence>
<dbReference type="SUPFAM" id="SSF81648">
    <property type="entry name" value="a domain/subunit of cytochrome bc1 complex (Ubiquinol-cytochrome c reductase)"/>
    <property type="match status" value="1"/>
</dbReference>
<keyword evidence="7 20" id="KW-0679">Respiratory chain</keyword>
<feature type="transmembrane region" description="Helical" evidence="20">
    <location>
        <begin position="178"/>
        <end position="200"/>
    </location>
</feature>
<feature type="binding site" description="axial binding residue" evidence="19">
    <location>
        <position position="182"/>
    </location>
    <ligand>
        <name>heme b</name>
        <dbReference type="ChEBI" id="CHEBI:60344"/>
        <label>b562</label>
    </ligand>
    <ligandPart>
        <name>Fe</name>
        <dbReference type="ChEBI" id="CHEBI:18248"/>
    </ligandPart>
</feature>
<feature type="binding site" description="axial binding residue" evidence="19">
    <location>
        <position position="196"/>
    </location>
    <ligand>
        <name>heme b</name>
        <dbReference type="ChEBI" id="CHEBI:60344"/>
        <label>b566</label>
    </ligand>
    <ligandPart>
        <name>Fe</name>
        <dbReference type="ChEBI" id="CHEBI:18248"/>
    </ligandPart>
</feature>
<evidence type="ECO:0000256" key="7">
    <source>
        <dbReference type="ARBA" id="ARBA00022660"/>
    </source>
</evidence>
<protein>
    <recommendedName>
        <fullName evidence="4 20">Cytochrome b</fullName>
    </recommendedName>
</protein>
<dbReference type="InterPro" id="IPR048260">
    <property type="entry name" value="Cytochrome_b_C_euk/bac"/>
</dbReference>
<evidence type="ECO:0000256" key="9">
    <source>
        <dbReference type="ARBA" id="ARBA00022723"/>
    </source>
</evidence>
<keyword evidence="12 20" id="KW-1133">Transmembrane helix</keyword>
<dbReference type="PROSITE" id="PS51002">
    <property type="entry name" value="CYTB_NTER"/>
    <property type="match status" value="1"/>
</dbReference>
<evidence type="ECO:0000256" key="13">
    <source>
        <dbReference type="ARBA" id="ARBA00023004"/>
    </source>
</evidence>
<sequence length="379" mass="42704">MTNIRKTHPLMKIVNHSFIDLPAPSNISAWWNFGSLLGLCLGIQIITGLFLAMHYTSDTLTAFSSVTHICRDVNYGWIIRYMHANGASMFFICLFLHVGRGIYYGSYTYSETWNIGILLLFTVMATAFMGYVLPWGQMSFWGATVITNLLSAIPYIGTDLVQWIWGGFSVDKATLTRFFAFHFILPFVIAALVLVHLLFLHETGSNNPTGIISDADKIPFHPYYTIKDALGFLLLISLLLSLVLFHPDLLGDPDNYTPANPLNTPPHIKPEWYFLFAYAILRSIPNKLGGVLALVLSIATLAAMPFLHTSKQRSMMFRPMSQTLFWILVADLLTLTWIGGQPVEHPFIIIGQLASFLYFLLILALMPICSLIENKLLKW</sequence>
<feature type="transmembrane region" description="Helical" evidence="20">
    <location>
        <begin position="87"/>
        <end position="107"/>
    </location>
</feature>
<keyword evidence="10" id="KW-0999">Mitochondrion inner membrane</keyword>
<evidence type="ECO:0000256" key="10">
    <source>
        <dbReference type="ARBA" id="ARBA00022792"/>
    </source>
</evidence>
<feature type="binding site" description="axial binding residue" evidence="19">
    <location>
        <position position="97"/>
    </location>
    <ligand>
        <name>heme b</name>
        <dbReference type="ChEBI" id="CHEBI:60344"/>
        <label>b566</label>
    </ligand>
    <ligandPart>
        <name>Fe</name>
        <dbReference type="ChEBI" id="CHEBI:18248"/>
    </ligandPart>
</feature>
<keyword evidence="11 20" id="KW-0249">Electron transport</keyword>